<dbReference type="NCBIfam" id="TIGR04183">
    <property type="entry name" value="Por_Secre_tail"/>
    <property type="match status" value="1"/>
</dbReference>
<evidence type="ECO:0000313" key="3">
    <source>
        <dbReference type="EMBL" id="MFC5408295.1"/>
    </source>
</evidence>
<evidence type="ECO:0000313" key="4">
    <source>
        <dbReference type="Proteomes" id="UP001596106"/>
    </source>
</evidence>
<protein>
    <submittedName>
        <fullName evidence="3">T9SS type A sorting domain-containing protein</fullName>
    </submittedName>
</protein>
<dbReference type="RefSeq" id="WP_379841028.1">
    <property type="nucleotide sequence ID" value="NZ_JBHSMA010000001.1"/>
</dbReference>
<feature type="signal peptide" evidence="1">
    <location>
        <begin position="1"/>
        <end position="21"/>
    </location>
</feature>
<dbReference type="InterPro" id="IPR013783">
    <property type="entry name" value="Ig-like_fold"/>
</dbReference>
<sequence>MKQTIYLLFFLLTLVSQPAWSQCVPASPSCSGCSALTSSNQNLSAGTWCITTAISNLTIQPGAVVCISAPGSLANANLNGGTLIYNGGTVTNFNANSGDFRVHGALSNPVNTSFNGARLIVENGGILNMTNLTVNGSLVVDGGTINVTNLFSINGGGSVCMANMGMIHTQSLQNNASNGTTAQSTKGCISVAQPQNGQTFLNNSLTSSANVLVCLPGTFTPSNLGSATVSTNCVGCSSALPVTYTYFRAQPHEKGVALEWQTSNDLRHSHFVVERSEDVTAFLPISGPVIDPFRVKNGNKTYQFLDRTVPADVYYYRLKQIDTDGQVTYSKVIGIHLNNADLVLKLYPNPVIDHLGISLETAETGIIDLELLDMNGKHWLSQSDLKIEKSFARTLSMRQLPTGEYLLTIRLGNQYYIRKIAKHN</sequence>
<dbReference type="InterPro" id="IPR026444">
    <property type="entry name" value="Secre_tail"/>
</dbReference>
<dbReference type="Proteomes" id="UP001596106">
    <property type="component" value="Unassembled WGS sequence"/>
</dbReference>
<dbReference type="Pfam" id="PF18962">
    <property type="entry name" value="Por_Secre_tail"/>
    <property type="match status" value="1"/>
</dbReference>
<accession>A0ABW0I453</accession>
<dbReference type="InterPro" id="IPR011050">
    <property type="entry name" value="Pectin_lyase_fold/virulence"/>
</dbReference>
<dbReference type="Gene3D" id="2.60.40.10">
    <property type="entry name" value="Immunoglobulins"/>
    <property type="match status" value="1"/>
</dbReference>
<proteinExistence type="predicted"/>
<evidence type="ECO:0000256" key="1">
    <source>
        <dbReference type="SAM" id="SignalP"/>
    </source>
</evidence>
<reference evidence="4" key="1">
    <citation type="journal article" date="2019" name="Int. J. Syst. Evol. Microbiol.">
        <title>The Global Catalogue of Microorganisms (GCM) 10K type strain sequencing project: providing services to taxonomists for standard genome sequencing and annotation.</title>
        <authorList>
            <consortium name="The Broad Institute Genomics Platform"/>
            <consortium name="The Broad Institute Genome Sequencing Center for Infectious Disease"/>
            <person name="Wu L."/>
            <person name="Ma J."/>
        </authorList>
    </citation>
    <scope>NUCLEOTIDE SEQUENCE [LARGE SCALE GENOMIC DNA]</scope>
    <source>
        <strain evidence="4">CCUG 55250</strain>
    </source>
</reference>
<evidence type="ECO:0000259" key="2">
    <source>
        <dbReference type="Pfam" id="PF18962"/>
    </source>
</evidence>
<comment type="caution">
    <text evidence="3">The sequence shown here is derived from an EMBL/GenBank/DDBJ whole genome shotgun (WGS) entry which is preliminary data.</text>
</comment>
<name>A0ABW0I453_9BACT</name>
<feature type="domain" description="Secretion system C-terminal sorting" evidence="2">
    <location>
        <begin position="346"/>
        <end position="420"/>
    </location>
</feature>
<organism evidence="3 4">
    <name type="scientific">Larkinella bovis</name>
    <dbReference type="NCBI Taxonomy" id="683041"/>
    <lineage>
        <taxon>Bacteria</taxon>
        <taxon>Pseudomonadati</taxon>
        <taxon>Bacteroidota</taxon>
        <taxon>Cytophagia</taxon>
        <taxon>Cytophagales</taxon>
        <taxon>Spirosomataceae</taxon>
        <taxon>Larkinella</taxon>
    </lineage>
</organism>
<feature type="chain" id="PRO_5046321138" evidence="1">
    <location>
        <begin position="22"/>
        <end position="424"/>
    </location>
</feature>
<dbReference type="InterPro" id="IPR012332">
    <property type="entry name" value="Autotransporter_pectin_lyase_C"/>
</dbReference>
<keyword evidence="4" id="KW-1185">Reference proteome</keyword>
<gene>
    <name evidence="3" type="ORF">ACFPMF_03170</name>
</gene>
<keyword evidence="1" id="KW-0732">Signal</keyword>
<dbReference type="SUPFAM" id="SSF51126">
    <property type="entry name" value="Pectin lyase-like"/>
    <property type="match status" value="1"/>
</dbReference>
<dbReference type="Gene3D" id="2.160.20.20">
    <property type="match status" value="1"/>
</dbReference>
<dbReference type="EMBL" id="JBHSMA010000001">
    <property type="protein sequence ID" value="MFC5408295.1"/>
    <property type="molecule type" value="Genomic_DNA"/>
</dbReference>